<protein>
    <submittedName>
        <fullName evidence="2">Uncharacterized protein</fullName>
    </submittedName>
</protein>
<dbReference type="PANTHER" id="PTHR38937:SF2">
    <property type="entry name" value="MEMBRANE PROTEIN OF ER BODY-LIKE PROTEIN ISOFORM X1"/>
    <property type="match status" value="1"/>
</dbReference>
<dbReference type="Proteomes" id="UP001604277">
    <property type="component" value="Unassembled WGS sequence"/>
</dbReference>
<accession>A0ABD1X397</accession>
<dbReference type="PANTHER" id="PTHR38937">
    <property type="entry name" value="MEMBRANE PROTEIN OF ER BODY-LIKE PROTEIN"/>
    <property type="match status" value="1"/>
</dbReference>
<dbReference type="InterPro" id="IPR052843">
    <property type="entry name" value="ER_body_metal_sequester"/>
</dbReference>
<comment type="caution">
    <text evidence="2">The sequence shown here is derived from an EMBL/GenBank/DDBJ whole genome shotgun (WGS) entry which is preliminary data.</text>
</comment>
<reference evidence="3" key="1">
    <citation type="submission" date="2024-07" db="EMBL/GenBank/DDBJ databases">
        <title>Two chromosome-level genome assemblies of Korean endemic species Abeliophyllum distichum and Forsythia ovata (Oleaceae).</title>
        <authorList>
            <person name="Jang H."/>
        </authorList>
    </citation>
    <scope>NUCLEOTIDE SEQUENCE [LARGE SCALE GENOMIC DNA]</scope>
</reference>
<evidence type="ECO:0000313" key="3">
    <source>
        <dbReference type="Proteomes" id="UP001604277"/>
    </source>
</evidence>
<feature type="region of interest" description="Disordered" evidence="1">
    <location>
        <begin position="148"/>
        <end position="221"/>
    </location>
</feature>
<dbReference type="AlphaFoldDB" id="A0ABD1X397"/>
<feature type="compositionally biased region" description="Basic and acidic residues" evidence="1">
    <location>
        <begin position="148"/>
        <end position="158"/>
    </location>
</feature>
<evidence type="ECO:0000256" key="1">
    <source>
        <dbReference type="SAM" id="MobiDB-lite"/>
    </source>
</evidence>
<evidence type="ECO:0000313" key="2">
    <source>
        <dbReference type="EMBL" id="KAL2556419.1"/>
    </source>
</evidence>
<sequence>MKSFEDEIMGSLSPTLDVVDLKSTSEESQPDLWYLLEASNDKLGLSHRMDNSSNDEYVALQFQSHFLERENAWSPIMRESKIGDQQQEENEVALLRRSRTCNNGHVNQSSDIANRHENESIVVNGQRIEELNGILENEAEAEAKDGLHSDYDKDEGVELHSGGEQLVERNPPDRADISPWEFIELQPNSKSDTSSAQATGNQSHPTDDIVVDGSPLPTADDHVHDREPDLFRCLSCFSFFIPIGNGFKLFRIFGENDAKENVHG</sequence>
<dbReference type="EMBL" id="JBFOLJ010000001">
    <property type="protein sequence ID" value="KAL2556419.1"/>
    <property type="molecule type" value="Genomic_DNA"/>
</dbReference>
<name>A0ABD1X397_9LAMI</name>
<feature type="compositionally biased region" description="Polar residues" evidence="1">
    <location>
        <begin position="186"/>
        <end position="204"/>
    </location>
</feature>
<gene>
    <name evidence="2" type="ORF">Fot_01158</name>
</gene>
<organism evidence="2 3">
    <name type="scientific">Forsythia ovata</name>
    <dbReference type="NCBI Taxonomy" id="205694"/>
    <lineage>
        <taxon>Eukaryota</taxon>
        <taxon>Viridiplantae</taxon>
        <taxon>Streptophyta</taxon>
        <taxon>Embryophyta</taxon>
        <taxon>Tracheophyta</taxon>
        <taxon>Spermatophyta</taxon>
        <taxon>Magnoliopsida</taxon>
        <taxon>eudicotyledons</taxon>
        <taxon>Gunneridae</taxon>
        <taxon>Pentapetalae</taxon>
        <taxon>asterids</taxon>
        <taxon>lamiids</taxon>
        <taxon>Lamiales</taxon>
        <taxon>Oleaceae</taxon>
        <taxon>Forsythieae</taxon>
        <taxon>Forsythia</taxon>
    </lineage>
</organism>
<keyword evidence="3" id="KW-1185">Reference proteome</keyword>
<feature type="compositionally biased region" description="Basic and acidic residues" evidence="1">
    <location>
        <begin position="166"/>
        <end position="176"/>
    </location>
</feature>
<proteinExistence type="predicted"/>